<reference evidence="1 2" key="1">
    <citation type="submission" date="2019-07" db="EMBL/GenBank/DDBJ databases">
        <title>Genome sequence of 2 isolates from Red Sea Mangroves.</title>
        <authorList>
            <person name="Sefrji F."/>
            <person name="Michoud G."/>
            <person name="Merlino G."/>
            <person name="Daffonchio D."/>
        </authorList>
    </citation>
    <scope>NUCLEOTIDE SEQUENCE [LARGE SCALE GENOMIC DNA]</scope>
    <source>
        <strain evidence="1 2">R1DC41</strain>
    </source>
</reference>
<dbReference type="InterPro" id="IPR008767">
    <property type="entry name" value="Phage_SPP1_head-tail_adaptor"/>
</dbReference>
<sequence length="119" mass="13805">MKKNSYNPKQNTGSFRNRITILSAESIMDNLGQIRSISWTEYKRAWAMIKTVKGSEYISAGANRREVIYRFIVPYTAGITNEMRIKYQNRYFDVIEPPINDDELGKTLTILTREVLPHG</sequence>
<dbReference type="KEGG" id="mcui:G8O30_09100"/>
<dbReference type="Proteomes" id="UP000593626">
    <property type="component" value="Chromosome"/>
</dbReference>
<dbReference type="Pfam" id="PF05521">
    <property type="entry name" value="Phage_HCP"/>
    <property type="match status" value="1"/>
</dbReference>
<organism evidence="1 2">
    <name type="scientific">Mangrovibacillus cuniculi</name>
    <dbReference type="NCBI Taxonomy" id="2593652"/>
    <lineage>
        <taxon>Bacteria</taxon>
        <taxon>Bacillati</taxon>
        <taxon>Bacillota</taxon>
        <taxon>Bacilli</taxon>
        <taxon>Bacillales</taxon>
        <taxon>Bacillaceae</taxon>
        <taxon>Mangrovibacillus</taxon>
    </lineage>
</organism>
<protein>
    <submittedName>
        <fullName evidence="1">Phage head closure protein</fullName>
    </submittedName>
</protein>
<evidence type="ECO:0000313" key="1">
    <source>
        <dbReference type="EMBL" id="QPC47112.1"/>
    </source>
</evidence>
<gene>
    <name evidence="1" type="ORF">G8O30_09100</name>
</gene>
<proteinExistence type="predicted"/>
<evidence type="ECO:0000313" key="2">
    <source>
        <dbReference type="Proteomes" id="UP000593626"/>
    </source>
</evidence>
<accession>A0A7S8CBY3</accession>
<keyword evidence="2" id="KW-1185">Reference proteome</keyword>
<dbReference type="EMBL" id="CP049742">
    <property type="protein sequence ID" value="QPC47112.1"/>
    <property type="molecule type" value="Genomic_DNA"/>
</dbReference>
<dbReference type="RefSeq" id="WP_239671779.1">
    <property type="nucleotide sequence ID" value="NZ_CP049742.1"/>
</dbReference>
<dbReference type="NCBIfam" id="TIGR01563">
    <property type="entry name" value="gp16_SPP1"/>
    <property type="match status" value="1"/>
</dbReference>
<dbReference type="Gene3D" id="2.40.10.270">
    <property type="entry name" value="Bacteriophage SPP1 head-tail adaptor protein"/>
    <property type="match status" value="1"/>
</dbReference>
<dbReference type="InterPro" id="IPR038666">
    <property type="entry name" value="SSP1_head-tail_sf"/>
</dbReference>
<dbReference type="AlphaFoldDB" id="A0A7S8CBY3"/>
<name>A0A7S8CBY3_9BACI</name>